<gene>
    <name evidence="1" type="ORF">D9757_004942</name>
</gene>
<organism evidence="1 2">
    <name type="scientific">Collybiopsis confluens</name>
    <dbReference type="NCBI Taxonomy" id="2823264"/>
    <lineage>
        <taxon>Eukaryota</taxon>
        <taxon>Fungi</taxon>
        <taxon>Dikarya</taxon>
        <taxon>Basidiomycota</taxon>
        <taxon>Agaricomycotina</taxon>
        <taxon>Agaricomycetes</taxon>
        <taxon>Agaricomycetidae</taxon>
        <taxon>Agaricales</taxon>
        <taxon>Marasmiineae</taxon>
        <taxon>Omphalotaceae</taxon>
        <taxon>Collybiopsis</taxon>
    </lineage>
</organism>
<protein>
    <submittedName>
        <fullName evidence="1">Uncharacterized protein</fullName>
    </submittedName>
</protein>
<dbReference type="EMBL" id="JAACJN010000024">
    <property type="protein sequence ID" value="KAF5389152.1"/>
    <property type="molecule type" value="Genomic_DNA"/>
</dbReference>
<keyword evidence="2" id="KW-1185">Reference proteome</keyword>
<proteinExistence type="predicted"/>
<sequence>MTSLEAYERYRPLRALRLWDIFLNGLAGYFGSKGIFGNVVQRLMNFATLFRGRVMCSFGNEMEVVSCSLLKVRRPFSTVGLTNSNSPSANADPKLICYSVPLTGSRAPSPSEYLARNSQ</sequence>
<reference evidence="1 2" key="1">
    <citation type="journal article" date="2020" name="ISME J.">
        <title>Uncovering the hidden diversity of litter-decomposition mechanisms in mushroom-forming fungi.</title>
        <authorList>
            <person name="Floudas D."/>
            <person name="Bentzer J."/>
            <person name="Ahren D."/>
            <person name="Johansson T."/>
            <person name="Persson P."/>
            <person name="Tunlid A."/>
        </authorList>
    </citation>
    <scope>NUCLEOTIDE SEQUENCE [LARGE SCALE GENOMIC DNA]</scope>
    <source>
        <strain evidence="1 2">CBS 406.79</strain>
    </source>
</reference>
<dbReference type="AlphaFoldDB" id="A0A8H5MCQ0"/>
<evidence type="ECO:0000313" key="2">
    <source>
        <dbReference type="Proteomes" id="UP000518752"/>
    </source>
</evidence>
<evidence type="ECO:0000313" key="1">
    <source>
        <dbReference type="EMBL" id="KAF5389152.1"/>
    </source>
</evidence>
<accession>A0A8H5MCQ0</accession>
<name>A0A8H5MCQ0_9AGAR</name>
<comment type="caution">
    <text evidence="1">The sequence shown here is derived from an EMBL/GenBank/DDBJ whole genome shotgun (WGS) entry which is preliminary data.</text>
</comment>
<dbReference type="Proteomes" id="UP000518752">
    <property type="component" value="Unassembled WGS sequence"/>
</dbReference>